<dbReference type="Proteomes" id="UP000318864">
    <property type="component" value="Unassembled WGS sequence"/>
</dbReference>
<gene>
    <name evidence="1" type="ORF">D8Y22_05545</name>
</gene>
<evidence type="ECO:0000313" key="2">
    <source>
        <dbReference type="Proteomes" id="UP000318864"/>
    </source>
</evidence>
<proteinExistence type="predicted"/>
<dbReference type="AlphaFoldDB" id="A0A4S3TNG1"/>
<sequence length="109" mass="12414">MTENRNSTLDEEYRNGVYYDCHAGEFCRFIEGDGTICLVHPKTGDIYHEIDVADWGEMKNDFDPVPDKAIEAPTEFLEDAIEDLAYHHEPGIGFNFARQHTEIVESSSS</sequence>
<accession>A0A4S3TNG1</accession>
<name>A0A4S3TNG1_9EURY</name>
<dbReference type="EMBL" id="RBZW01000015">
    <property type="protein sequence ID" value="THE65849.1"/>
    <property type="molecule type" value="Genomic_DNA"/>
</dbReference>
<dbReference type="RefSeq" id="WP_141463715.1">
    <property type="nucleotide sequence ID" value="NZ_RBZW01000015.1"/>
</dbReference>
<organism evidence="1 2">
    <name type="scientific">Salinadaptatus halalkaliphilus</name>
    <dbReference type="NCBI Taxonomy" id="2419781"/>
    <lineage>
        <taxon>Archaea</taxon>
        <taxon>Methanobacteriati</taxon>
        <taxon>Methanobacteriota</taxon>
        <taxon>Stenosarchaea group</taxon>
        <taxon>Halobacteria</taxon>
        <taxon>Halobacteriales</taxon>
        <taxon>Natrialbaceae</taxon>
        <taxon>Salinadaptatus</taxon>
    </lineage>
</organism>
<evidence type="ECO:0000313" key="1">
    <source>
        <dbReference type="EMBL" id="THE65849.1"/>
    </source>
</evidence>
<protein>
    <submittedName>
        <fullName evidence="1">Uncharacterized protein</fullName>
    </submittedName>
</protein>
<comment type="caution">
    <text evidence="1">The sequence shown here is derived from an EMBL/GenBank/DDBJ whole genome shotgun (WGS) entry which is preliminary data.</text>
</comment>
<reference evidence="1 2" key="1">
    <citation type="submission" date="2018-10" db="EMBL/GenBank/DDBJ databases">
        <title>Natronolimnobius sp. XQ-INN 246 isolated from Inner Mongolia Autonomous Region of China.</title>
        <authorList>
            <person name="Xue Q."/>
        </authorList>
    </citation>
    <scope>NUCLEOTIDE SEQUENCE [LARGE SCALE GENOMIC DNA]</scope>
    <source>
        <strain evidence="1 2">XQ-INN 246</strain>
    </source>
</reference>
<keyword evidence="2" id="KW-1185">Reference proteome</keyword>